<dbReference type="SFLD" id="SFLDS00003">
    <property type="entry name" value="Haloacid_Dehalogenase"/>
    <property type="match status" value="1"/>
</dbReference>
<dbReference type="RefSeq" id="WP_245836299.1">
    <property type="nucleotide sequence ID" value="NZ_PDJE01000001.1"/>
</dbReference>
<dbReference type="PRINTS" id="PR00413">
    <property type="entry name" value="HADHALOGNASE"/>
</dbReference>
<dbReference type="GO" id="GO:0016787">
    <property type="term" value="F:hydrolase activity"/>
    <property type="evidence" value="ECO:0007669"/>
    <property type="project" value="UniProtKB-KW"/>
</dbReference>
<name>A0A2A9DZ56_9MICO</name>
<proteinExistence type="predicted"/>
<dbReference type="Gene3D" id="1.10.150.240">
    <property type="entry name" value="Putative phosphatase, domain 2"/>
    <property type="match status" value="1"/>
</dbReference>
<dbReference type="CDD" id="cd07505">
    <property type="entry name" value="HAD_BPGM-like"/>
    <property type="match status" value="1"/>
</dbReference>
<accession>A0A2A9DZ56</accession>
<dbReference type="InterPro" id="IPR006439">
    <property type="entry name" value="HAD-SF_hydro_IA"/>
</dbReference>
<organism evidence="1 2">
    <name type="scientific">Paramicrobacterium agarici</name>
    <dbReference type="NCBI Taxonomy" id="630514"/>
    <lineage>
        <taxon>Bacteria</taxon>
        <taxon>Bacillati</taxon>
        <taxon>Actinomycetota</taxon>
        <taxon>Actinomycetes</taxon>
        <taxon>Micrococcales</taxon>
        <taxon>Microbacteriaceae</taxon>
        <taxon>Paramicrobacterium</taxon>
    </lineage>
</organism>
<dbReference type="Pfam" id="PF13419">
    <property type="entry name" value="HAD_2"/>
    <property type="match status" value="1"/>
</dbReference>
<dbReference type="InterPro" id="IPR023198">
    <property type="entry name" value="PGP-like_dom2"/>
</dbReference>
<dbReference type="PANTHER" id="PTHR18901:SF38">
    <property type="entry name" value="PSEUDOURIDINE-5'-PHOSPHATASE"/>
    <property type="match status" value="1"/>
</dbReference>
<comment type="caution">
    <text evidence="1">The sequence shown here is derived from an EMBL/GenBank/DDBJ whole genome shotgun (WGS) entry which is preliminary data.</text>
</comment>
<reference evidence="1 2" key="1">
    <citation type="submission" date="2017-10" db="EMBL/GenBank/DDBJ databases">
        <title>Sequencing the genomes of 1000 actinobacteria strains.</title>
        <authorList>
            <person name="Klenk H.-P."/>
        </authorList>
    </citation>
    <scope>NUCLEOTIDE SEQUENCE [LARGE SCALE GENOMIC DNA]</scope>
    <source>
        <strain evidence="1 2">DSM 21798</strain>
    </source>
</reference>
<dbReference type="EMBL" id="PDJE01000001">
    <property type="protein sequence ID" value="PFG31405.1"/>
    <property type="molecule type" value="Genomic_DNA"/>
</dbReference>
<evidence type="ECO:0000313" key="1">
    <source>
        <dbReference type="EMBL" id="PFG31405.1"/>
    </source>
</evidence>
<dbReference type="SFLD" id="SFLDG01129">
    <property type="entry name" value="C1.5:_HAD__Beta-PGM__Phosphata"/>
    <property type="match status" value="1"/>
</dbReference>
<evidence type="ECO:0000313" key="2">
    <source>
        <dbReference type="Proteomes" id="UP000221369"/>
    </source>
</evidence>
<dbReference type="InterPro" id="IPR041492">
    <property type="entry name" value="HAD_2"/>
</dbReference>
<keyword evidence="2" id="KW-1185">Reference proteome</keyword>
<dbReference type="InterPro" id="IPR036412">
    <property type="entry name" value="HAD-like_sf"/>
</dbReference>
<dbReference type="InterPro" id="IPR023214">
    <property type="entry name" value="HAD_sf"/>
</dbReference>
<dbReference type="PANTHER" id="PTHR18901">
    <property type="entry name" value="2-DEOXYGLUCOSE-6-PHOSPHATE PHOSPHATASE 2"/>
    <property type="match status" value="1"/>
</dbReference>
<sequence>MTAIAPAAVLWDMDGTVVDTEPYWIQAETDLVESYGRTWTYEDSMTLVGAGLWESAQILRDHGVDMVPDDIVAHLTGAVRERLTKDGVPFRPGAQRMLSELSSRGVRMALVTMSVRAMAEQVVSHLPTNPFELMVTGDEVTQPKPHPEAYLTAAERLGVPIAECIAVEDSRNGLASAVASGARSLAIPHAVSIEAGVGYTTWPTLDSRTVDDLFSIPFPTSDSLV</sequence>
<protein>
    <submittedName>
        <fullName evidence="1">HAD superfamily hydrolase (TIGR01509 family)</fullName>
    </submittedName>
</protein>
<dbReference type="SUPFAM" id="SSF56784">
    <property type="entry name" value="HAD-like"/>
    <property type="match status" value="1"/>
</dbReference>
<keyword evidence="1" id="KW-0378">Hydrolase</keyword>
<dbReference type="AlphaFoldDB" id="A0A2A9DZ56"/>
<dbReference type="Gene3D" id="3.40.50.1000">
    <property type="entry name" value="HAD superfamily/HAD-like"/>
    <property type="match status" value="1"/>
</dbReference>
<gene>
    <name evidence="1" type="ORF">ATJ78_2372</name>
</gene>
<dbReference type="Proteomes" id="UP000221369">
    <property type="component" value="Unassembled WGS sequence"/>
</dbReference>
<dbReference type="NCBIfam" id="TIGR01509">
    <property type="entry name" value="HAD-SF-IA-v3"/>
    <property type="match status" value="1"/>
</dbReference>